<gene>
    <name evidence="1" type="ORF">SAMN05518846_104343</name>
</gene>
<reference evidence="2" key="1">
    <citation type="submission" date="2016-10" db="EMBL/GenBank/DDBJ databases">
        <authorList>
            <person name="Varghese N."/>
            <person name="Submissions S."/>
        </authorList>
    </citation>
    <scope>NUCLEOTIDE SEQUENCE [LARGE SCALE GENOMIC DNA]</scope>
    <source>
        <strain evidence="2">OK042</strain>
    </source>
</reference>
<accession>A0A1I3SXP4</accession>
<keyword evidence="2" id="KW-1185">Reference proteome</keyword>
<dbReference type="EMBL" id="FORT01000004">
    <property type="protein sequence ID" value="SFJ63634.1"/>
    <property type="molecule type" value="Genomic_DNA"/>
</dbReference>
<sequence length="62" mass="6615">MIYKVINGEIRVGAVNIVNLASAASLFIGDCNSIVLKTINETPPESYIVGVTQPEETPEPTP</sequence>
<organism evidence="1 2">
    <name type="scientific">Brevibacillus centrosporus</name>
    <dbReference type="NCBI Taxonomy" id="54910"/>
    <lineage>
        <taxon>Bacteria</taxon>
        <taxon>Bacillati</taxon>
        <taxon>Bacillota</taxon>
        <taxon>Bacilli</taxon>
        <taxon>Bacillales</taxon>
        <taxon>Paenibacillaceae</taxon>
        <taxon>Brevibacillus</taxon>
    </lineage>
</organism>
<protein>
    <submittedName>
        <fullName evidence="1">Spore germination protein PD</fullName>
    </submittedName>
</protein>
<dbReference type="Proteomes" id="UP000198915">
    <property type="component" value="Unassembled WGS sequence"/>
</dbReference>
<dbReference type="STRING" id="1884381.SAMN05518846_104343"/>
<evidence type="ECO:0000313" key="1">
    <source>
        <dbReference type="EMBL" id="SFJ63634.1"/>
    </source>
</evidence>
<name>A0A1I3SXP4_9BACL</name>
<dbReference type="RefSeq" id="WP_092267790.1">
    <property type="nucleotide sequence ID" value="NZ_BJOE01000008.1"/>
</dbReference>
<dbReference type="AlphaFoldDB" id="A0A1I3SXP4"/>
<evidence type="ECO:0000313" key="2">
    <source>
        <dbReference type="Proteomes" id="UP000198915"/>
    </source>
</evidence>
<proteinExistence type="predicted"/>